<feature type="signal peptide" evidence="2">
    <location>
        <begin position="1"/>
        <end position="23"/>
    </location>
</feature>
<evidence type="ECO:0000256" key="2">
    <source>
        <dbReference type="SAM" id="SignalP"/>
    </source>
</evidence>
<evidence type="ECO:0000313" key="3">
    <source>
        <dbReference type="EMBL" id="MBE4906959.1"/>
    </source>
</evidence>
<name>A0ABR9QFD5_9BACI</name>
<feature type="chain" id="PRO_5046856226" evidence="2">
    <location>
        <begin position="24"/>
        <end position="206"/>
    </location>
</feature>
<evidence type="ECO:0000256" key="1">
    <source>
        <dbReference type="SAM" id="Coils"/>
    </source>
</evidence>
<keyword evidence="4" id="KW-1185">Reference proteome</keyword>
<reference evidence="3 4" key="1">
    <citation type="submission" date="2020-10" db="EMBL/GenBank/DDBJ databases">
        <title>Bacillus sp. HD4P25, an endophyte from a halophyte.</title>
        <authorList>
            <person name="Sun J.-Q."/>
        </authorList>
    </citation>
    <scope>NUCLEOTIDE SEQUENCE [LARGE SCALE GENOMIC DNA]</scope>
    <source>
        <strain evidence="3 4">YIM 93174</strain>
    </source>
</reference>
<sequence>MKKHITSSLIVLLLAITVTSVMRESDVKSVATELQEDNENMLESVTTLEKELEVQATITEKLLSENEKLIATVSKLEEENGLLKTSIDYQDFNEAVTTVESYKSAKTFEEIYEFFLGTRGLNFSQFCPEGKCSFDISFNGRTIEWVPNTIQELKDFKVEGEKIYLTYHTNEDIKHYNYQFVLAKGEGMFKNQEEAWRIESIERIRK</sequence>
<evidence type="ECO:0000313" key="4">
    <source>
        <dbReference type="Proteomes" id="UP001516662"/>
    </source>
</evidence>
<dbReference type="Proteomes" id="UP001516662">
    <property type="component" value="Unassembled WGS sequence"/>
</dbReference>
<keyword evidence="2" id="KW-0732">Signal</keyword>
<organism evidence="3 4">
    <name type="scientific">Litchfieldia luteola</name>
    <dbReference type="NCBI Taxonomy" id="682179"/>
    <lineage>
        <taxon>Bacteria</taxon>
        <taxon>Bacillati</taxon>
        <taxon>Bacillota</taxon>
        <taxon>Bacilli</taxon>
        <taxon>Bacillales</taxon>
        <taxon>Bacillaceae</taxon>
        <taxon>Litchfieldia</taxon>
    </lineage>
</organism>
<protein>
    <submittedName>
        <fullName evidence="3">Uncharacterized protein</fullName>
    </submittedName>
</protein>
<dbReference type="EMBL" id="JADCLJ010000007">
    <property type="protein sequence ID" value="MBE4906959.1"/>
    <property type="molecule type" value="Genomic_DNA"/>
</dbReference>
<accession>A0ABR9QFD5</accession>
<proteinExistence type="predicted"/>
<gene>
    <name evidence="3" type="ORF">IMZ08_02665</name>
</gene>
<comment type="caution">
    <text evidence="3">The sequence shown here is derived from an EMBL/GenBank/DDBJ whole genome shotgun (WGS) entry which is preliminary data.</text>
</comment>
<dbReference type="RefSeq" id="WP_193534445.1">
    <property type="nucleotide sequence ID" value="NZ_JADCLJ010000007.1"/>
</dbReference>
<feature type="coiled-coil region" evidence="1">
    <location>
        <begin position="31"/>
        <end position="79"/>
    </location>
</feature>
<keyword evidence="1" id="KW-0175">Coiled coil</keyword>